<dbReference type="Pfam" id="PF22486">
    <property type="entry name" value="MATH_2"/>
    <property type="match status" value="1"/>
</dbReference>
<dbReference type="PANTHER" id="PTHR47242:SF1">
    <property type="entry name" value="TRAF-LIKE FAMILY PROTEIN"/>
    <property type="match status" value="1"/>
</dbReference>
<sequence length="157" mass="15792">MKPSPTCAATRSSASPSGASSSSSCPELRRHPPSSPAAQQPEESPSSGAAAAPAASSSSPAPAAAGRDGGGGGAGSGSESSVSVECRGEHAALCRWTVAGFPRVKARALWSRYFEVGGYDCRLLVYPRGDSQALPGYLSVYLQIVDPRSVSSSSSSS</sequence>
<dbReference type="PROSITE" id="PS50144">
    <property type="entry name" value="MATH"/>
    <property type="match status" value="1"/>
</dbReference>
<feature type="compositionally biased region" description="Gly residues" evidence="1">
    <location>
        <begin position="67"/>
        <end position="76"/>
    </location>
</feature>
<dbReference type="CDD" id="cd00121">
    <property type="entry name" value="MATH"/>
    <property type="match status" value="1"/>
</dbReference>
<feature type="domain" description="MATH" evidence="2">
    <location>
        <begin position="91"/>
        <end position="157"/>
    </location>
</feature>
<evidence type="ECO:0000259" key="2">
    <source>
        <dbReference type="PROSITE" id="PS50144"/>
    </source>
</evidence>
<dbReference type="InterPro" id="IPR002083">
    <property type="entry name" value="MATH/TRAF_dom"/>
</dbReference>
<keyword evidence="3" id="KW-0378">Hydrolase</keyword>
<dbReference type="EMBL" id="GDJX01022331">
    <property type="protein sequence ID" value="JAT45605.1"/>
    <property type="molecule type" value="Transcribed_RNA"/>
</dbReference>
<protein>
    <submittedName>
        <fullName evidence="3">Ubiquitin carboxyl-terminal hydrolase 12</fullName>
    </submittedName>
</protein>
<dbReference type="GO" id="GO:0016787">
    <property type="term" value="F:hydrolase activity"/>
    <property type="evidence" value="ECO:0007669"/>
    <property type="project" value="UniProtKB-KW"/>
</dbReference>
<dbReference type="PANTHER" id="PTHR47242">
    <property type="entry name" value="TRAF-LIKE FAMILY PROTEIN"/>
    <property type="match status" value="1"/>
</dbReference>
<feature type="region of interest" description="Disordered" evidence="1">
    <location>
        <begin position="1"/>
        <end position="82"/>
    </location>
</feature>
<feature type="compositionally biased region" description="Low complexity" evidence="1">
    <location>
        <begin position="8"/>
        <end position="24"/>
    </location>
</feature>
<dbReference type="AlphaFoldDB" id="A0A1D1XT98"/>
<dbReference type="Gene3D" id="2.60.210.10">
    <property type="entry name" value="Apoptosis, Tumor Necrosis Factor Receptor Associated Protein 2, Chain A"/>
    <property type="match status" value="1"/>
</dbReference>
<evidence type="ECO:0000313" key="3">
    <source>
        <dbReference type="EMBL" id="JAT45605.1"/>
    </source>
</evidence>
<proteinExistence type="predicted"/>
<feature type="non-terminal residue" evidence="3">
    <location>
        <position position="157"/>
    </location>
</feature>
<accession>A0A1D1XT98</accession>
<gene>
    <name evidence="3" type="primary">UBP12_11</name>
    <name evidence="3" type="ORF">g.82599</name>
</gene>
<reference evidence="3" key="1">
    <citation type="submission" date="2015-07" db="EMBL/GenBank/DDBJ databases">
        <title>Transcriptome Assembly of Anthurium amnicola.</title>
        <authorList>
            <person name="Suzuki J."/>
        </authorList>
    </citation>
    <scope>NUCLEOTIDE SEQUENCE</scope>
</reference>
<dbReference type="InterPro" id="IPR008974">
    <property type="entry name" value="TRAF-like"/>
</dbReference>
<feature type="compositionally biased region" description="Low complexity" evidence="1">
    <location>
        <begin position="41"/>
        <end position="66"/>
    </location>
</feature>
<evidence type="ECO:0000256" key="1">
    <source>
        <dbReference type="SAM" id="MobiDB-lite"/>
    </source>
</evidence>
<dbReference type="SUPFAM" id="SSF49599">
    <property type="entry name" value="TRAF domain-like"/>
    <property type="match status" value="1"/>
</dbReference>
<name>A0A1D1XT98_9ARAE</name>
<dbReference type="PROSITE" id="PS51257">
    <property type="entry name" value="PROKAR_LIPOPROTEIN"/>
    <property type="match status" value="1"/>
</dbReference>
<organism evidence="3">
    <name type="scientific">Anthurium amnicola</name>
    <dbReference type="NCBI Taxonomy" id="1678845"/>
    <lineage>
        <taxon>Eukaryota</taxon>
        <taxon>Viridiplantae</taxon>
        <taxon>Streptophyta</taxon>
        <taxon>Embryophyta</taxon>
        <taxon>Tracheophyta</taxon>
        <taxon>Spermatophyta</taxon>
        <taxon>Magnoliopsida</taxon>
        <taxon>Liliopsida</taxon>
        <taxon>Araceae</taxon>
        <taxon>Pothoideae</taxon>
        <taxon>Potheae</taxon>
        <taxon>Anthurium</taxon>
    </lineage>
</organism>